<dbReference type="AlphaFoldDB" id="A0A150G4Z5"/>
<feature type="compositionally biased region" description="Low complexity" evidence="6">
    <location>
        <begin position="673"/>
        <end position="724"/>
    </location>
</feature>
<evidence type="ECO:0000313" key="9">
    <source>
        <dbReference type="Proteomes" id="UP000075714"/>
    </source>
</evidence>
<name>A0A150G4Z5_GONPE</name>
<feature type="region of interest" description="Disordered" evidence="6">
    <location>
        <begin position="529"/>
        <end position="732"/>
    </location>
</feature>
<keyword evidence="5" id="KW-0469">Meiosis</keyword>
<dbReference type="InterPro" id="IPR003511">
    <property type="entry name" value="HORMA_dom"/>
</dbReference>
<dbReference type="SUPFAM" id="SSF56019">
    <property type="entry name" value="The spindle assembly checkpoint protein mad2"/>
    <property type="match status" value="1"/>
</dbReference>
<feature type="compositionally biased region" description="Low complexity" evidence="6">
    <location>
        <begin position="311"/>
        <end position="320"/>
    </location>
</feature>
<evidence type="ECO:0000256" key="3">
    <source>
        <dbReference type="ARBA" id="ARBA00022454"/>
    </source>
</evidence>
<dbReference type="PANTHER" id="PTHR48225:SF7">
    <property type="entry name" value="MEIOSIS-SPECIFIC PROTEIN HOP1"/>
    <property type="match status" value="1"/>
</dbReference>
<evidence type="ECO:0000313" key="8">
    <source>
        <dbReference type="EMBL" id="KXZ44956.1"/>
    </source>
</evidence>
<feature type="region of interest" description="Disordered" evidence="6">
    <location>
        <begin position="465"/>
        <end position="508"/>
    </location>
</feature>
<dbReference type="Proteomes" id="UP000075714">
    <property type="component" value="Unassembled WGS sequence"/>
</dbReference>
<keyword evidence="9" id="KW-1185">Reference proteome</keyword>
<dbReference type="InterPro" id="IPR051294">
    <property type="entry name" value="HORMA_MeioticProgression"/>
</dbReference>
<gene>
    <name evidence="8" type="ORF">GPECTOR_60g733</name>
</gene>
<feature type="domain" description="HORMA" evidence="7">
    <location>
        <begin position="21"/>
        <end position="237"/>
    </location>
</feature>
<evidence type="ECO:0000256" key="1">
    <source>
        <dbReference type="ARBA" id="ARBA00004123"/>
    </source>
</evidence>
<feature type="compositionally biased region" description="Gly residues" evidence="6">
    <location>
        <begin position="611"/>
        <end position="620"/>
    </location>
</feature>
<feature type="compositionally biased region" description="Low complexity" evidence="6">
    <location>
        <begin position="377"/>
        <end position="390"/>
    </location>
</feature>
<comment type="caution">
    <text evidence="8">The sequence shown here is derived from an EMBL/GenBank/DDBJ whole genome shotgun (WGS) entry which is preliminary data.</text>
</comment>
<evidence type="ECO:0000256" key="5">
    <source>
        <dbReference type="ARBA" id="ARBA00023254"/>
    </source>
</evidence>
<evidence type="ECO:0000259" key="7">
    <source>
        <dbReference type="PROSITE" id="PS50815"/>
    </source>
</evidence>
<evidence type="ECO:0000256" key="6">
    <source>
        <dbReference type="SAM" id="MobiDB-lite"/>
    </source>
</evidence>
<dbReference type="GO" id="GO:0005694">
    <property type="term" value="C:chromosome"/>
    <property type="evidence" value="ECO:0007669"/>
    <property type="project" value="UniProtKB-SubCell"/>
</dbReference>
<dbReference type="GO" id="GO:0051321">
    <property type="term" value="P:meiotic cell cycle"/>
    <property type="evidence" value="ECO:0007669"/>
    <property type="project" value="UniProtKB-KW"/>
</dbReference>
<dbReference type="EMBL" id="LSYV01000061">
    <property type="protein sequence ID" value="KXZ44956.1"/>
    <property type="molecule type" value="Genomic_DNA"/>
</dbReference>
<dbReference type="OrthoDB" id="1928087at2759"/>
<feature type="region of interest" description="Disordered" evidence="6">
    <location>
        <begin position="246"/>
        <end position="407"/>
    </location>
</feature>
<dbReference type="PROSITE" id="PS50815">
    <property type="entry name" value="HORMA"/>
    <property type="match status" value="1"/>
</dbReference>
<dbReference type="Pfam" id="PF02301">
    <property type="entry name" value="HORMA"/>
    <property type="match status" value="1"/>
</dbReference>
<evidence type="ECO:0000256" key="4">
    <source>
        <dbReference type="ARBA" id="ARBA00023242"/>
    </source>
</evidence>
<accession>A0A150G4Z5</accession>
<feature type="compositionally biased region" description="Acidic residues" evidence="6">
    <location>
        <begin position="391"/>
        <end position="407"/>
    </location>
</feature>
<dbReference type="PANTHER" id="PTHR48225">
    <property type="entry name" value="HORMA DOMAIN-CONTAINING PROTEIN 1"/>
    <property type="match status" value="1"/>
</dbReference>
<feature type="compositionally biased region" description="Basic and acidic residues" evidence="6">
    <location>
        <begin position="549"/>
        <end position="581"/>
    </location>
</feature>
<evidence type="ECO:0000256" key="2">
    <source>
        <dbReference type="ARBA" id="ARBA00004286"/>
    </source>
</evidence>
<keyword evidence="3" id="KW-0158">Chromosome</keyword>
<protein>
    <recommendedName>
        <fullName evidence="7">HORMA domain-containing protein</fullName>
    </recommendedName>
</protein>
<comment type="subcellular location">
    <subcellularLocation>
        <location evidence="2">Chromosome</location>
    </subcellularLocation>
    <subcellularLocation>
        <location evidence="1">Nucleus</location>
    </subcellularLocation>
</comment>
<organism evidence="8 9">
    <name type="scientific">Gonium pectorale</name>
    <name type="common">Green alga</name>
    <dbReference type="NCBI Taxonomy" id="33097"/>
    <lineage>
        <taxon>Eukaryota</taxon>
        <taxon>Viridiplantae</taxon>
        <taxon>Chlorophyta</taxon>
        <taxon>core chlorophytes</taxon>
        <taxon>Chlorophyceae</taxon>
        <taxon>CS clade</taxon>
        <taxon>Chlamydomonadales</taxon>
        <taxon>Volvocaceae</taxon>
        <taxon>Gonium</taxon>
    </lineage>
</organism>
<reference evidence="9" key="1">
    <citation type="journal article" date="2016" name="Nat. Commun.">
        <title>The Gonium pectorale genome demonstrates co-option of cell cycle regulation during the evolution of multicellularity.</title>
        <authorList>
            <person name="Hanschen E.R."/>
            <person name="Marriage T.N."/>
            <person name="Ferris P.J."/>
            <person name="Hamaji T."/>
            <person name="Toyoda A."/>
            <person name="Fujiyama A."/>
            <person name="Neme R."/>
            <person name="Noguchi H."/>
            <person name="Minakuchi Y."/>
            <person name="Suzuki M."/>
            <person name="Kawai-Toyooka H."/>
            <person name="Smith D.R."/>
            <person name="Sparks H."/>
            <person name="Anderson J."/>
            <person name="Bakaric R."/>
            <person name="Luria V."/>
            <person name="Karger A."/>
            <person name="Kirschner M.W."/>
            <person name="Durand P.M."/>
            <person name="Michod R.E."/>
            <person name="Nozaki H."/>
            <person name="Olson B.J."/>
        </authorList>
    </citation>
    <scope>NUCLEOTIDE SEQUENCE [LARGE SCALE GENOMIC DNA]</scope>
    <source>
        <strain evidence="9">NIES-2863</strain>
    </source>
</reference>
<sequence length="732" mass="75880">MGRPQVAAQAQAQAQTAISHTESLELVRCLLRVSIFHVSYLRGLFPEKSFKGVDMKNLDDMHIKMLLPACDESRRLVDWVEGGVYDAIKKGYLKNLFFGISNDPEGTQLLEEYIFSFKYGDGKVMMDVNAVAGEGARKQSGKMGEFKQDSKADLNTVRYQVCRLIRMLVQVCRTLDKVPAERYLFMKLTYQDHTPDEYEPPYFVPVDESGVGHFKRSPFSMAVGRVATDHHSVSLKVKSTLDSCDDPDLDAADGEGAAAPTNPLTGGHDRVTAQAQPSAGSVGSGEAGTGTATATGVEQQQEEEELGARLADAGTANCDGDGNGDGDAMDVLSGPPGAGVDGEAAQDTTGQPAEQCQEEERAVPPAPAMDAMEVDDGAAAGAGSQPAAGGDEAEEEEDVTEAPEAEEYHEVAAYVKGRTQVSKRQLGRQFAALSQPALDGYVERLQVQGLLAPVPGARNTFRVVAQPPAEPSQPAGADAQSAPAKDAPADTGAARGAKGKQQAKKAAVLAANDDAAGAAAMLTERLDSLTVKGGGAAEDAGTVAAGRGRGRDRSLDDLRRSRDQEQERESERAQQEGRDGQEAAAMPSRGGRVESAMGGDELTGSQAAAANGGGGGGGGEAAPADDDPNVYIVGSQQSGLERAKGGRVRKASYVADPIQQGNAKKPKTSPDKPGTAAAAAAGGANKQATAAGAKAKKAAAAVAAAAAGDKAAPPAPTPRGTRTGSRLALMRR</sequence>
<dbReference type="Gene3D" id="3.30.900.10">
    <property type="entry name" value="HORMA domain"/>
    <property type="match status" value="1"/>
</dbReference>
<feature type="compositionally biased region" description="Low complexity" evidence="6">
    <location>
        <begin position="289"/>
        <end position="299"/>
    </location>
</feature>
<keyword evidence="4" id="KW-0539">Nucleus</keyword>
<proteinExistence type="predicted"/>
<dbReference type="STRING" id="33097.A0A150G4Z5"/>
<dbReference type="GO" id="GO:0005634">
    <property type="term" value="C:nucleus"/>
    <property type="evidence" value="ECO:0007669"/>
    <property type="project" value="UniProtKB-SubCell"/>
</dbReference>
<dbReference type="InterPro" id="IPR036570">
    <property type="entry name" value="HORMA_dom_sf"/>
</dbReference>